<proteinExistence type="predicted"/>
<evidence type="ECO:0000256" key="1">
    <source>
        <dbReference type="SAM" id="MobiDB-lite"/>
    </source>
</evidence>
<evidence type="ECO:0000313" key="2">
    <source>
        <dbReference type="EMBL" id="JAC62456.1"/>
    </source>
</evidence>
<reference evidence="2" key="1">
    <citation type="submission" date="2014-05" db="EMBL/GenBank/DDBJ databases">
        <title>The transcriptome of the halophilic microalga Tetraselmis sp. GSL018 isolated from the Great Salt Lake, Utah.</title>
        <authorList>
            <person name="Jinkerson R.E."/>
            <person name="D'Adamo S."/>
            <person name="Posewitz M.C."/>
        </authorList>
    </citation>
    <scope>NUCLEOTIDE SEQUENCE</scope>
    <source>
        <strain evidence="2">GSL018</strain>
    </source>
</reference>
<gene>
    <name evidence="2" type="ORF">TSPGSL018_23315</name>
</gene>
<organism evidence="2">
    <name type="scientific">Tetraselmis sp. GSL018</name>
    <dbReference type="NCBI Taxonomy" id="582737"/>
    <lineage>
        <taxon>Eukaryota</taxon>
        <taxon>Viridiplantae</taxon>
        <taxon>Chlorophyta</taxon>
        <taxon>core chlorophytes</taxon>
        <taxon>Chlorodendrophyceae</taxon>
        <taxon>Chlorodendrales</taxon>
        <taxon>Chlorodendraceae</taxon>
        <taxon>Tetraselmis</taxon>
    </lineage>
</organism>
<dbReference type="EMBL" id="GBEZ01024541">
    <property type="protein sequence ID" value="JAC62456.1"/>
    <property type="molecule type" value="Transcribed_RNA"/>
</dbReference>
<sequence length="275" mass="30370">MITEVIFSEAECGNLLHKTSFVRVRLNHTSGGRVSQFSIILTDFENLSAKGLVSFRQVQDNVNEYAEPEPSQLQQWILGKLEGDEFKLVQTTDGWVLEAHVELEGGAVQLPIRLAPRGCLSPLSGEEAAAVKRELGEELFRRHRKAVASCEALAREAAETEARLKEQLRLLEREVEALRGSSSQTPPPPPGRGLAVTPESLAGRFEEVRDRPEGESDAGGTAKIPTSARQLEKAEGKLGDPDEDTLTPLVVRRQARKDRPNSNLGTIWPVKRPRK</sequence>
<name>A0A061QVV6_9CHLO</name>
<accession>A0A061QVV6</accession>
<feature type="compositionally biased region" description="Basic and acidic residues" evidence="1">
    <location>
        <begin position="204"/>
        <end position="214"/>
    </location>
</feature>
<feature type="compositionally biased region" description="Basic and acidic residues" evidence="1">
    <location>
        <begin position="230"/>
        <end position="240"/>
    </location>
</feature>
<feature type="region of interest" description="Disordered" evidence="1">
    <location>
        <begin position="177"/>
        <end position="275"/>
    </location>
</feature>
<dbReference type="AlphaFoldDB" id="A0A061QVV6"/>
<protein>
    <submittedName>
        <fullName evidence="2">Uncharacterized protein</fullName>
    </submittedName>
</protein>